<dbReference type="EMBL" id="CT573326">
    <property type="protein sequence ID" value="CAK16409.1"/>
    <property type="molecule type" value="Genomic_DNA"/>
</dbReference>
<evidence type="ECO:0000313" key="1">
    <source>
        <dbReference type="EMBL" id="CAK16409.1"/>
    </source>
</evidence>
<reference evidence="1 2" key="1">
    <citation type="journal article" date="2006" name="Nat. Biotechnol.">
        <title>Complete genome sequence of the entomopathogenic and metabolically versatile soil bacterium Pseudomonas entomophila.</title>
        <authorList>
            <person name="Vodovar N."/>
            <person name="Vallenet D."/>
            <person name="Cruveiller S."/>
            <person name="Rouy Z."/>
            <person name="Barbe V."/>
            <person name="Acosta C."/>
            <person name="Cattolico L."/>
            <person name="Jubin C."/>
            <person name="Lajus A."/>
            <person name="Segurens B."/>
            <person name="Vacherie B."/>
            <person name="Wincker P."/>
            <person name="Weissenbach J."/>
            <person name="Lemaitre B."/>
            <person name="Medigue C."/>
            <person name="Boccard F."/>
        </authorList>
    </citation>
    <scope>NUCLEOTIDE SEQUENCE [LARGE SCALE GENOMIC DNA]</scope>
    <source>
        <strain evidence="1 2">L48</strain>
    </source>
</reference>
<dbReference type="AlphaFoldDB" id="Q1I7H3"/>
<sequence length="219" mass="23853">MVRDSGVLYDEPPQGHHLELRDNQKKVGNVKKLQRPVFGGAAVLLAASILVGCNDKGYKVTGDNKKEIGQYQEQRGDAIAYLLKTTVYVGEIRVLSALPVGPELVAQSKKMLALKSEADAFGILSPLSQCRGAGYKAQEYWLTVAGTIRTQKPEDVLNAYVKEAQGCQEQIDKGPAAITYIETALDKNPPVDGCLRVVSLGEEEKVHTWSCPAELLSQQ</sequence>
<evidence type="ECO:0000313" key="2">
    <source>
        <dbReference type="Proteomes" id="UP000000658"/>
    </source>
</evidence>
<dbReference type="Proteomes" id="UP000000658">
    <property type="component" value="Chromosome"/>
</dbReference>
<dbReference type="HOGENOM" id="CLU_1260541_0_0_6"/>
<accession>Q1I7H3</accession>
<proteinExistence type="predicted"/>
<name>Q1I7H3_PSEE4</name>
<protein>
    <submittedName>
        <fullName evidence="1">Uncharacterized protein</fullName>
    </submittedName>
</protein>
<dbReference type="KEGG" id="pen:PSEEN3685"/>
<organism evidence="1 2">
    <name type="scientific">Pseudomonas entomophila (strain L48)</name>
    <dbReference type="NCBI Taxonomy" id="384676"/>
    <lineage>
        <taxon>Bacteria</taxon>
        <taxon>Pseudomonadati</taxon>
        <taxon>Pseudomonadota</taxon>
        <taxon>Gammaproteobacteria</taxon>
        <taxon>Pseudomonadales</taxon>
        <taxon>Pseudomonadaceae</taxon>
        <taxon>Pseudomonas</taxon>
    </lineage>
</organism>
<gene>
    <name evidence="1" type="ordered locus">PSEEN3685</name>
</gene>